<comment type="caution">
    <text evidence="1">The sequence shown here is derived from an EMBL/GenBank/DDBJ whole genome shotgun (WGS) entry which is preliminary data.</text>
</comment>
<protein>
    <submittedName>
        <fullName evidence="1">Uncharacterized protein</fullName>
    </submittedName>
</protein>
<sequence length="114" mass="12044">MPAEWNTQGITVEPTSDLSPLDKAFAFLNYPFITTPSSDPNVNLVNALNTVGITGTYRQNITAEYGEGDWQGVRAEFTRWAVNYKALAAQATAVAEREAVAAAVPAAALVAAAA</sequence>
<reference evidence="1 2" key="1">
    <citation type="journal article" date="2019" name="Nat. Ecol. Evol.">
        <title>Megaphylogeny resolves global patterns of mushroom evolution.</title>
        <authorList>
            <person name="Varga T."/>
            <person name="Krizsan K."/>
            <person name="Foldi C."/>
            <person name="Dima B."/>
            <person name="Sanchez-Garcia M."/>
            <person name="Sanchez-Ramirez S."/>
            <person name="Szollosi G.J."/>
            <person name="Szarkandi J.G."/>
            <person name="Papp V."/>
            <person name="Albert L."/>
            <person name="Andreopoulos W."/>
            <person name="Angelini C."/>
            <person name="Antonin V."/>
            <person name="Barry K.W."/>
            <person name="Bougher N.L."/>
            <person name="Buchanan P."/>
            <person name="Buyck B."/>
            <person name="Bense V."/>
            <person name="Catcheside P."/>
            <person name="Chovatia M."/>
            <person name="Cooper J."/>
            <person name="Damon W."/>
            <person name="Desjardin D."/>
            <person name="Finy P."/>
            <person name="Geml J."/>
            <person name="Haridas S."/>
            <person name="Hughes K."/>
            <person name="Justo A."/>
            <person name="Karasinski D."/>
            <person name="Kautmanova I."/>
            <person name="Kiss B."/>
            <person name="Kocsube S."/>
            <person name="Kotiranta H."/>
            <person name="LaButti K.M."/>
            <person name="Lechner B.E."/>
            <person name="Liimatainen K."/>
            <person name="Lipzen A."/>
            <person name="Lukacs Z."/>
            <person name="Mihaltcheva S."/>
            <person name="Morgado L.N."/>
            <person name="Niskanen T."/>
            <person name="Noordeloos M.E."/>
            <person name="Ohm R.A."/>
            <person name="Ortiz-Santana B."/>
            <person name="Ovrebo C."/>
            <person name="Racz N."/>
            <person name="Riley R."/>
            <person name="Savchenko A."/>
            <person name="Shiryaev A."/>
            <person name="Soop K."/>
            <person name="Spirin V."/>
            <person name="Szebenyi C."/>
            <person name="Tomsovsky M."/>
            <person name="Tulloss R.E."/>
            <person name="Uehling J."/>
            <person name="Grigoriev I.V."/>
            <person name="Vagvolgyi C."/>
            <person name="Papp T."/>
            <person name="Martin F.M."/>
            <person name="Miettinen O."/>
            <person name="Hibbett D.S."/>
            <person name="Nagy L.G."/>
        </authorList>
    </citation>
    <scope>NUCLEOTIDE SEQUENCE [LARGE SCALE GENOMIC DNA]</scope>
    <source>
        <strain evidence="1 2">FP101781</strain>
    </source>
</reference>
<dbReference type="EMBL" id="QPFP01000008">
    <property type="protein sequence ID" value="TEB34990.1"/>
    <property type="molecule type" value="Genomic_DNA"/>
</dbReference>
<proteinExistence type="predicted"/>
<organism evidence="1 2">
    <name type="scientific">Coprinellus micaceus</name>
    <name type="common">Glistening ink-cap mushroom</name>
    <name type="synonym">Coprinus micaceus</name>
    <dbReference type="NCBI Taxonomy" id="71717"/>
    <lineage>
        <taxon>Eukaryota</taxon>
        <taxon>Fungi</taxon>
        <taxon>Dikarya</taxon>
        <taxon>Basidiomycota</taxon>
        <taxon>Agaricomycotina</taxon>
        <taxon>Agaricomycetes</taxon>
        <taxon>Agaricomycetidae</taxon>
        <taxon>Agaricales</taxon>
        <taxon>Agaricineae</taxon>
        <taxon>Psathyrellaceae</taxon>
        <taxon>Coprinellus</taxon>
    </lineage>
</organism>
<dbReference type="STRING" id="71717.A0A4Y7TLE1"/>
<dbReference type="AlphaFoldDB" id="A0A4Y7TLE1"/>
<keyword evidence="2" id="KW-1185">Reference proteome</keyword>
<dbReference type="OrthoDB" id="3031190at2759"/>
<evidence type="ECO:0000313" key="1">
    <source>
        <dbReference type="EMBL" id="TEB34990.1"/>
    </source>
</evidence>
<evidence type="ECO:0000313" key="2">
    <source>
        <dbReference type="Proteomes" id="UP000298030"/>
    </source>
</evidence>
<accession>A0A4Y7TLE1</accession>
<gene>
    <name evidence="1" type="ORF">FA13DRAFT_1728778</name>
</gene>
<name>A0A4Y7TLE1_COPMI</name>
<dbReference type="Proteomes" id="UP000298030">
    <property type="component" value="Unassembled WGS sequence"/>
</dbReference>